<evidence type="ECO:0000313" key="2">
    <source>
        <dbReference type="EMBL" id="KAA3466820.1"/>
    </source>
</evidence>
<dbReference type="Proteomes" id="UP000325315">
    <property type="component" value="Unassembled WGS sequence"/>
</dbReference>
<feature type="region of interest" description="Disordered" evidence="1">
    <location>
        <begin position="1"/>
        <end position="20"/>
    </location>
</feature>
<reference evidence="3" key="1">
    <citation type="journal article" date="2019" name="Plant Biotechnol. J.">
        <title>Genome sequencing of the Australian wild diploid species Gossypium australe highlights disease resistance and delayed gland morphogenesis.</title>
        <authorList>
            <person name="Cai Y."/>
            <person name="Cai X."/>
            <person name="Wang Q."/>
            <person name="Wang P."/>
            <person name="Zhang Y."/>
            <person name="Cai C."/>
            <person name="Xu Y."/>
            <person name="Wang K."/>
            <person name="Zhou Z."/>
            <person name="Wang C."/>
            <person name="Geng S."/>
            <person name="Li B."/>
            <person name="Dong Q."/>
            <person name="Hou Y."/>
            <person name="Wang H."/>
            <person name="Ai P."/>
            <person name="Liu Z."/>
            <person name="Yi F."/>
            <person name="Sun M."/>
            <person name="An G."/>
            <person name="Cheng J."/>
            <person name="Zhang Y."/>
            <person name="Shi Q."/>
            <person name="Xie Y."/>
            <person name="Shi X."/>
            <person name="Chang Y."/>
            <person name="Huang F."/>
            <person name="Chen Y."/>
            <person name="Hong S."/>
            <person name="Mi L."/>
            <person name="Sun Q."/>
            <person name="Zhang L."/>
            <person name="Zhou B."/>
            <person name="Peng R."/>
            <person name="Zhang X."/>
            <person name="Liu F."/>
        </authorList>
    </citation>
    <scope>NUCLEOTIDE SEQUENCE [LARGE SCALE GENOMIC DNA]</scope>
    <source>
        <strain evidence="3">cv. PA1801</strain>
    </source>
</reference>
<feature type="region of interest" description="Disordered" evidence="1">
    <location>
        <begin position="66"/>
        <end position="93"/>
    </location>
</feature>
<feature type="compositionally biased region" description="Polar residues" evidence="1">
    <location>
        <begin position="1"/>
        <end position="14"/>
    </location>
</feature>
<sequence length="93" mass="10571">MRNKNGNRPTTVSQRGGEEAREAFLHMMNTWYTEFVRMNPNAQPPPPPPIPQPIPVAPQVVEVVRGDKPPVDRIRKDGVEEFQARKDDDPEKA</sequence>
<keyword evidence="3" id="KW-1185">Reference proteome</keyword>
<accession>A0A5B6VCA1</accession>
<name>A0A5B6VCA1_9ROSI</name>
<evidence type="ECO:0000313" key="3">
    <source>
        <dbReference type="Proteomes" id="UP000325315"/>
    </source>
</evidence>
<organism evidence="2 3">
    <name type="scientific">Gossypium australe</name>
    <dbReference type="NCBI Taxonomy" id="47621"/>
    <lineage>
        <taxon>Eukaryota</taxon>
        <taxon>Viridiplantae</taxon>
        <taxon>Streptophyta</taxon>
        <taxon>Embryophyta</taxon>
        <taxon>Tracheophyta</taxon>
        <taxon>Spermatophyta</taxon>
        <taxon>Magnoliopsida</taxon>
        <taxon>eudicotyledons</taxon>
        <taxon>Gunneridae</taxon>
        <taxon>Pentapetalae</taxon>
        <taxon>rosids</taxon>
        <taxon>malvids</taxon>
        <taxon>Malvales</taxon>
        <taxon>Malvaceae</taxon>
        <taxon>Malvoideae</taxon>
        <taxon>Gossypium</taxon>
    </lineage>
</organism>
<protein>
    <submittedName>
        <fullName evidence="2">Protein MCM10</fullName>
    </submittedName>
</protein>
<evidence type="ECO:0000256" key="1">
    <source>
        <dbReference type="SAM" id="MobiDB-lite"/>
    </source>
</evidence>
<dbReference type="EMBL" id="SMMG02000007">
    <property type="protein sequence ID" value="KAA3466820.1"/>
    <property type="molecule type" value="Genomic_DNA"/>
</dbReference>
<comment type="caution">
    <text evidence="2">The sequence shown here is derived from an EMBL/GenBank/DDBJ whole genome shotgun (WGS) entry which is preliminary data.</text>
</comment>
<dbReference type="AlphaFoldDB" id="A0A5B6VCA1"/>
<dbReference type="OrthoDB" id="2272416at2759"/>
<proteinExistence type="predicted"/>
<gene>
    <name evidence="2" type="ORF">EPI10_001885</name>
</gene>